<keyword evidence="2" id="KW-1185">Reference proteome</keyword>
<protein>
    <submittedName>
        <fullName evidence="1">Uncharacterized protein</fullName>
    </submittedName>
</protein>
<dbReference type="EMBL" id="JAUTXY010000002">
    <property type="protein sequence ID" value="MEE2056876.1"/>
    <property type="molecule type" value="Genomic_DNA"/>
</dbReference>
<gene>
    <name evidence="1" type="ORF">Q7514_04965</name>
</gene>
<dbReference type="Proteomes" id="UP001336020">
    <property type="component" value="Unassembled WGS sequence"/>
</dbReference>
<sequence length="154" mass="16878">MVDTVRNAGGWLYDQVLAGWEVTVLTREHQDIRPLEILGARVVDLDSALATENGLVPEALVASAELYSSDERIRAGLNRVLERGLTKFSMWGDEIPADIDARFSASEYCMSRAAQVFKRHALVAAEVREPVIAPTESFRTSGFTASQSGHLTSV</sequence>
<reference evidence="1 2" key="1">
    <citation type="submission" date="2023-07" db="EMBL/GenBank/DDBJ databases">
        <authorList>
            <person name="Girao M."/>
            <person name="Carvalho M.F."/>
        </authorList>
    </citation>
    <scope>NUCLEOTIDE SEQUENCE [LARGE SCALE GENOMIC DNA]</scope>
    <source>
        <strain evidence="1 2">YIM65754</strain>
    </source>
</reference>
<accession>A0ABU7L5R0</accession>
<proteinExistence type="predicted"/>
<comment type="caution">
    <text evidence="1">The sequence shown here is derived from an EMBL/GenBank/DDBJ whole genome shotgun (WGS) entry which is preliminary data.</text>
</comment>
<dbReference type="RefSeq" id="WP_330132147.1">
    <property type="nucleotide sequence ID" value="NZ_JAUTXY010000002.1"/>
</dbReference>
<organism evidence="1 2">
    <name type="scientific">Rhodococcus artemisiae</name>
    <dbReference type="NCBI Taxonomy" id="714159"/>
    <lineage>
        <taxon>Bacteria</taxon>
        <taxon>Bacillati</taxon>
        <taxon>Actinomycetota</taxon>
        <taxon>Actinomycetes</taxon>
        <taxon>Mycobacteriales</taxon>
        <taxon>Nocardiaceae</taxon>
        <taxon>Rhodococcus</taxon>
    </lineage>
</organism>
<name>A0ABU7L5R0_9NOCA</name>
<evidence type="ECO:0000313" key="1">
    <source>
        <dbReference type="EMBL" id="MEE2056876.1"/>
    </source>
</evidence>
<evidence type="ECO:0000313" key="2">
    <source>
        <dbReference type="Proteomes" id="UP001336020"/>
    </source>
</evidence>